<feature type="chain" id="PRO_5003262392" description="G8 domain-containing protein" evidence="2">
    <location>
        <begin position="20"/>
        <end position="1016"/>
    </location>
</feature>
<feature type="signal peptide" evidence="2">
    <location>
        <begin position="1"/>
        <end position="19"/>
    </location>
</feature>
<dbReference type="KEGG" id="dpp:DICPUDRAFT_97330"/>
<dbReference type="FunCoup" id="F0ZFT2">
    <property type="interactions" value="743"/>
</dbReference>
<evidence type="ECO:0000256" key="1">
    <source>
        <dbReference type="SAM" id="MobiDB-lite"/>
    </source>
</evidence>
<reference evidence="4" key="1">
    <citation type="journal article" date="2011" name="Genome Biol.">
        <title>Comparative genomics of the social amoebae Dictyostelium discoideum and Dictyostelium purpureum.</title>
        <authorList>
            <consortium name="US DOE Joint Genome Institute (JGI-PGF)"/>
            <person name="Sucgang R."/>
            <person name="Kuo A."/>
            <person name="Tian X."/>
            <person name="Salerno W."/>
            <person name="Parikh A."/>
            <person name="Feasley C.L."/>
            <person name="Dalin E."/>
            <person name="Tu H."/>
            <person name="Huang E."/>
            <person name="Barry K."/>
            <person name="Lindquist E."/>
            <person name="Shapiro H."/>
            <person name="Bruce D."/>
            <person name="Schmutz J."/>
            <person name="Salamov A."/>
            <person name="Fey P."/>
            <person name="Gaudet P."/>
            <person name="Anjard C."/>
            <person name="Babu M.M."/>
            <person name="Basu S."/>
            <person name="Bushmanova Y."/>
            <person name="van der Wel H."/>
            <person name="Katoh-Kurasawa M."/>
            <person name="Dinh C."/>
            <person name="Coutinho P.M."/>
            <person name="Saito T."/>
            <person name="Elias M."/>
            <person name="Schaap P."/>
            <person name="Kay R.R."/>
            <person name="Henrissat B."/>
            <person name="Eichinger L."/>
            <person name="Rivero F."/>
            <person name="Putnam N.H."/>
            <person name="West C.M."/>
            <person name="Loomis W.F."/>
            <person name="Chisholm R.L."/>
            <person name="Shaulsky G."/>
            <person name="Strassmann J.E."/>
            <person name="Queller D.C."/>
            <person name="Kuspa A."/>
            <person name="Grigoriev I.V."/>
        </authorList>
    </citation>
    <scope>NUCLEOTIDE SEQUENCE [LARGE SCALE GENOMIC DNA]</scope>
    <source>
        <strain evidence="4">QSDP1</strain>
    </source>
</reference>
<dbReference type="InParanoid" id="F0ZFT2"/>
<keyword evidence="2" id="KW-0732">Signal</keyword>
<gene>
    <name evidence="3" type="ORF">DICPUDRAFT_97330</name>
</gene>
<dbReference type="PANTHER" id="PTHR31959">
    <property type="entry name" value="CARBOHYDRATE BINDING DOMAIN-CONTAINING PROTEIN"/>
    <property type="match status" value="1"/>
</dbReference>
<evidence type="ECO:0000256" key="2">
    <source>
        <dbReference type="SAM" id="SignalP"/>
    </source>
</evidence>
<dbReference type="OMA" id="HENAPYY"/>
<evidence type="ECO:0000313" key="3">
    <source>
        <dbReference type="EMBL" id="EGC37229.1"/>
    </source>
</evidence>
<dbReference type="VEuPathDB" id="AmoebaDB:DICPUDRAFT_97330"/>
<name>F0ZFT2_DICPU</name>
<accession>F0ZFT2</accession>
<dbReference type="EMBL" id="GL871005">
    <property type="protein sequence ID" value="EGC37229.1"/>
    <property type="molecule type" value="Genomic_DNA"/>
</dbReference>
<protein>
    <recommendedName>
        <fullName evidence="5">G8 domain-containing protein</fullName>
    </recommendedName>
</protein>
<keyword evidence="4" id="KW-1185">Reference proteome</keyword>
<dbReference type="PANTHER" id="PTHR31959:SF2">
    <property type="entry name" value="CARBOHYDRATE BINDING DOMAIN-CONTAINING PROTEIN"/>
    <property type="match status" value="1"/>
</dbReference>
<dbReference type="eggNOG" id="ENOG502RDJJ">
    <property type="taxonomic scope" value="Eukaryota"/>
</dbReference>
<evidence type="ECO:0008006" key="5">
    <source>
        <dbReference type="Google" id="ProtNLM"/>
    </source>
</evidence>
<proteinExistence type="predicted"/>
<organism evidence="3 4">
    <name type="scientific">Dictyostelium purpureum</name>
    <name type="common">Slime mold</name>
    <dbReference type="NCBI Taxonomy" id="5786"/>
    <lineage>
        <taxon>Eukaryota</taxon>
        <taxon>Amoebozoa</taxon>
        <taxon>Evosea</taxon>
        <taxon>Eumycetozoa</taxon>
        <taxon>Dictyostelia</taxon>
        <taxon>Dictyosteliales</taxon>
        <taxon>Dictyosteliaceae</taxon>
        <taxon>Dictyostelium</taxon>
    </lineage>
</organism>
<dbReference type="OrthoDB" id="21507at2759"/>
<dbReference type="RefSeq" id="XP_003286280.1">
    <property type="nucleotide sequence ID" value="XM_003286232.1"/>
</dbReference>
<dbReference type="GeneID" id="10503655"/>
<sequence>MKLLLNFIILIFSIIQINGQLSSFSLDLNTRVNINGHPHFKLDYFPGTTNTNYKGNFIPDVETNTAVKKFTFTQSCTVTITTNFITNGFLSPAPTSAEFVPAGATFIDANSALIIPHGITVTFSGTSAGLFPAVIVKGKIVLNPSVATSYSAMKTIIMPGGTFESIPTPTASETASYNHTLRFGAQVDSTTFPSWDPMQTNALICLGCTFRTQGAVSTPVWFGNNATTYPLSYGGKFLRDSTFTDATPVAKMVGSVSGNVLSYTLNRSFNTLVNIGSTILDAAGDFTGAGYLFTRTYSRNVVFLGTYRSSLMFTGNSTVDIQNSMFTDVGHTTTSPFSETVLDSSYQVTSTGTNPSDRYPITLLHNTVAVNIQNNVFIPSGVFGQGYNPRTMIGAKRSFGTIKNNSFLLFGGTSGISLLHGTEQFDISHNCFISTYSDTTNINTATSFREYPDINYLNGGIITTSPYSTYNNNAFEGIFKGGAIQAIPIQNRATTFGFTSEYIAGSSTLLQNNVDYKSNNVWNNLVFTNNFFAGETEVRFYYPTTLQPPLSVRFLGGWFINHRASTTLSANVANVELIFDSSIIQGTLSKNDAYTGLSFTYLISNSLRGTYNSVSLKNVYSPSSYQFFSSTFQSKYLSIINSIFAHSNTASDTFLSGFSSQTYFENLNSTKLYVSGSVSSFSPFYGFSISSTTNEVGAIPNFDSSWGSGQTVKLSTNNVAQLTSNIYTPPYIKYITPVTQTPTPPSSGQFPVVASSAASTTAYGGSYFATTLKLNAGSLNFYLGINLTPDVSDTSRALSIFGKSWTKCGWINSICSTTGTLSKVATTPTSIQGTAADVITAVDELSMLSSYLINTVSTSVNSVVNVVLPASSMFRFYIYTYNPSYTSDTVNALPRYGIKVNGKYQEPFTQSMSPYQKYQKIGPFYWNNDLTTTQALSIEWAYDNLKFEIPICGIEIYSSISTPYTIPVGTSGAEYTPGETIASDNEENEHSNSSAPSLNNHYTFIILGLLILFIQI</sequence>
<feature type="region of interest" description="Disordered" evidence="1">
    <location>
        <begin position="975"/>
        <end position="995"/>
    </location>
</feature>
<dbReference type="AlphaFoldDB" id="F0ZFT2"/>
<dbReference type="Proteomes" id="UP000001064">
    <property type="component" value="Unassembled WGS sequence"/>
</dbReference>
<evidence type="ECO:0000313" key="4">
    <source>
        <dbReference type="Proteomes" id="UP000001064"/>
    </source>
</evidence>